<evidence type="ECO:0000313" key="1">
    <source>
        <dbReference type="EMBL" id="RAR63415.1"/>
    </source>
</evidence>
<evidence type="ECO:0000313" key="2">
    <source>
        <dbReference type="Proteomes" id="UP000249700"/>
    </source>
</evidence>
<dbReference type="Proteomes" id="UP000249700">
    <property type="component" value="Unassembled WGS sequence"/>
</dbReference>
<dbReference type="AlphaFoldDB" id="A0A328XYB2"/>
<name>A0A328XYB2_9GAMM</name>
<comment type="caution">
    <text evidence="1">The sequence shown here is derived from an EMBL/GenBank/DDBJ whole genome shotgun (WGS) entry which is preliminary data.</text>
</comment>
<sequence length="71" mass="7794">MQSPAPAETCFDRVFCYEVMSPTLNMERVTAKTAATRPVLAISTPPRRGIFPSTGVLPRCRLRNAFAPIPS</sequence>
<gene>
    <name evidence="1" type="ORF">BCL93_102151</name>
</gene>
<reference evidence="1 2" key="1">
    <citation type="submission" date="2018-06" db="EMBL/GenBank/DDBJ databases">
        <title>Comparative analysis of microorganisms from saline springs in Andes Mountain Range, Colombia.</title>
        <authorList>
            <person name="Rubin E."/>
        </authorList>
    </citation>
    <scope>NUCLEOTIDE SEQUENCE [LARGE SCALE GENOMIC DNA]</scope>
    <source>
        <strain evidence="1 2">USBA-857</strain>
    </source>
</reference>
<accession>A0A328XYB2</accession>
<proteinExistence type="predicted"/>
<organism evidence="1 2">
    <name type="scientific">Onishia taeanensis</name>
    <dbReference type="NCBI Taxonomy" id="284577"/>
    <lineage>
        <taxon>Bacteria</taxon>
        <taxon>Pseudomonadati</taxon>
        <taxon>Pseudomonadota</taxon>
        <taxon>Gammaproteobacteria</taxon>
        <taxon>Oceanospirillales</taxon>
        <taxon>Halomonadaceae</taxon>
        <taxon>Onishia</taxon>
    </lineage>
</organism>
<protein>
    <submittedName>
        <fullName evidence="1">Uncharacterized protein</fullName>
    </submittedName>
</protein>
<dbReference type="EMBL" id="QLSX01000002">
    <property type="protein sequence ID" value="RAR63415.1"/>
    <property type="molecule type" value="Genomic_DNA"/>
</dbReference>